<dbReference type="Gene3D" id="3.40.630.30">
    <property type="match status" value="1"/>
</dbReference>
<dbReference type="PRINTS" id="PR01754">
    <property type="entry name" value="SACTRNSFRASE"/>
</dbReference>
<dbReference type="InterPro" id="IPR000182">
    <property type="entry name" value="GNAT_dom"/>
</dbReference>
<dbReference type="RefSeq" id="WP_177671409.1">
    <property type="nucleotide sequence ID" value="NZ_JACRSY010000023.1"/>
</dbReference>
<dbReference type="EMBL" id="JACRSY010000023">
    <property type="protein sequence ID" value="MBC8580562.1"/>
    <property type="molecule type" value="Genomic_DNA"/>
</dbReference>
<dbReference type="CDD" id="cd04301">
    <property type="entry name" value="NAT_SF"/>
    <property type="match status" value="1"/>
</dbReference>
<dbReference type="PANTHER" id="PTHR43617">
    <property type="entry name" value="L-AMINO ACID N-ACETYLTRANSFERASE"/>
    <property type="match status" value="1"/>
</dbReference>
<name>A0A926EM10_9FIRM</name>
<organism evidence="2 3">
    <name type="scientific">Zhenhengia yiwuensis</name>
    <dbReference type="NCBI Taxonomy" id="2763666"/>
    <lineage>
        <taxon>Bacteria</taxon>
        <taxon>Bacillati</taxon>
        <taxon>Bacillota</taxon>
        <taxon>Clostridia</taxon>
        <taxon>Lachnospirales</taxon>
        <taxon>Lachnospiraceae</taxon>
        <taxon>Zhenhengia</taxon>
    </lineage>
</organism>
<evidence type="ECO:0000259" key="1">
    <source>
        <dbReference type="PROSITE" id="PS51186"/>
    </source>
</evidence>
<dbReference type="SUPFAM" id="SSF55729">
    <property type="entry name" value="Acyl-CoA N-acyltransferases (Nat)"/>
    <property type="match status" value="1"/>
</dbReference>
<feature type="domain" description="N-acetyltransferase" evidence="1">
    <location>
        <begin position="30"/>
        <end position="170"/>
    </location>
</feature>
<reference evidence="2" key="1">
    <citation type="submission" date="2020-08" db="EMBL/GenBank/DDBJ databases">
        <title>Genome public.</title>
        <authorList>
            <person name="Liu C."/>
            <person name="Sun Q."/>
        </authorList>
    </citation>
    <scope>NUCLEOTIDE SEQUENCE</scope>
    <source>
        <strain evidence="2">NSJ-12</strain>
    </source>
</reference>
<dbReference type="Proteomes" id="UP000655830">
    <property type="component" value="Unassembled WGS sequence"/>
</dbReference>
<dbReference type="InterPro" id="IPR016181">
    <property type="entry name" value="Acyl_CoA_acyltransferase"/>
</dbReference>
<comment type="caution">
    <text evidence="2">The sequence shown here is derived from an EMBL/GenBank/DDBJ whole genome shotgun (WGS) entry which is preliminary data.</text>
</comment>
<evidence type="ECO:0000313" key="2">
    <source>
        <dbReference type="EMBL" id="MBC8580562.1"/>
    </source>
</evidence>
<sequence length="177" mass="20922">MNVEIRELDESYKGKKFLFQYETTHYFDIEATEKEEEWGLRFIKKSFEKAIQKQFESVLLEDFLEDPMLLGAFKQDKLVGFIELSHEKWNNRLRISNIFVEKPYRYQGIGKILMDKAIEHGKNIKARAIVLETQSCNAPAIKFYRRCGFTLIGCDLTAYSNRDTEQKEVRLEMGRCL</sequence>
<protein>
    <submittedName>
        <fullName evidence="2">GNAT family N-acetyltransferase</fullName>
    </submittedName>
</protein>
<dbReference type="AlphaFoldDB" id="A0A926EM10"/>
<dbReference type="InterPro" id="IPR008125">
    <property type="entry name" value="Streptothricin_AcTrfase"/>
</dbReference>
<evidence type="ECO:0000313" key="3">
    <source>
        <dbReference type="Proteomes" id="UP000655830"/>
    </source>
</evidence>
<keyword evidence="3" id="KW-1185">Reference proteome</keyword>
<dbReference type="InterPro" id="IPR050276">
    <property type="entry name" value="MshD_Acetyltransferase"/>
</dbReference>
<dbReference type="PROSITE" id="PS51186">
    <property type="entry name" value="GNAT"/>
    <property type="match status" value="1"/>
</dbReference>
<accession>A0A926EM10</accession>
<dbReference type="Pfam" id="PF00583">
    <property type="entry name" value="Acetyltransf_1"/>
    <property type="match status" value="1"/>
</dbReference>
<dbReference type="GO" id="GO:0016747">
    <property type="term" value="F:acyltransferase activity, transferring groups other than amino-acyl groups"/>
    <property type="evidence" value="ECO:0007669"/>
    <property type="project" value="InterPro"/>
</dbReference>
<proteinExistence type="predicted"/>
<gene>
    <name evidence="2" type="ORF">H8718_13650</name>
</gene>
<dbReference type="PANTHER" id="PTHR43617:SF38">
    <property type="entry name" value="N-ACETYLTRANSFERASE DOMAIN-CONTAINING PROTEIN"/>
    <property type="match status" value="1"/>
</dbReference>